<keyword evidence="2" id="KW-1133">Transmembrane helix</keyword>
<keyword evidence="4" id="KW-1185">Reference proteome</keyword>
<feature type="transmembrane region" description="Helical" evidence="2">
    <location>
        <begin position="387"/>
        <end position="408"/>
    </location>
</feature>
<dbReference type="PANTHER" id="PTHR20916:SF18">
    <property type="entry name" value="IPT_TIG DOMAIN-CONTAINING PROTEIN"/>
    <property type="match status" value="1"/>
</dbReference>
<evidence type="ECO:0000256" key="2">
    <source>
        <dbReference type="SAM" id="Phobius"/>
    </source>
</evidence>
<feature type="compositionally biased region" description="Low complexity" evidence="1">
    <location>
        <begin position="304"/>
        <end position="315"/>
    </location>
</feature>
<dbReference type="InParanoid" id="A0A1E7FCL7"/>
<evidence type="ECO:0000313" key="3">
    <source>
        <dbReference type="EMBL" id="OEU15795.1"/>
    </source>
</evidence>
<feature type="region of interest" description="Disordered" evidence="1">
    <location>
        <begin position="273"/>
        <end position="315"/>
    </location>
</feature>
<accession>A0A1E7FCL7</accession>
<feature type="transmembrane region" description="Helical" evidence="2">
    <location>
        <begin position="122"/>
        <end position="141"/>
    </location>
</feature>
<protein>
    <submittedName>
        <fullName evidence="3">Uncharacterized protein</fullName>
    </submittedName>
</protein>
<sequence>MSSLLLLTTTTSSSCFCHGFSSSSLSTTSFHWTTRTATTKRSSWHISPFSSLPSHQSHFHKKMTQGTTTMLSSEDDEYKYGDENPSSSSSLLIQQVLPSFVSDILYGMGYVHTNFLKLCWRLYTRSVLILLPFIVLLFIILPTISMMSTQSSLSSSLLTLESIMNIQTFLRNSMTIMSKFSDQIYLKPLLIILSLIPIKCFGIGHKIKTINPSNNNNNNNNNAAWSDLLMKKKQMKLWGLFWAPIFEELFFRYGIYKLWTAMFRPLPLQTTKSISTSTSTSTSTLSSSSSSQKNKNDEEEETNDGSTNNNNKNKNNKNSSTWMIISGIWFGVSHFRNFLPILDAAIDNNRFINYCDIAGPERFLIKLIPSKFLLFHNNNININNDSIVILSQFISINIILIGALFQAIHCYLNTIQLYGPLFMKTTNNNNINNNGGIIGDRGGLGRCSGGIGSSIGAHIIWNINVSGLIVPFILNIQIRILFRIMKQIVQTIPDQKRKRKRSN</sequence>
<organism evidence="3 4">
    <name type="scientific">Fragilariopsis cylindrus CCMP1102</name>
    <dbReference type="NCBI Taxonomy" id="635003"/>
    <lineage>
        <taxon>Eukaryota</taxon>
        <taxon>Sar</taxon>
        <taxon>Stramenopiles</taxon>
        <taxon>Ochrophyta</taxon>
        <taxon>Bacillariophyta</taxon>
        <taxon>Bacillariophyceae</taxon>
        <taxon>Bacillariophycidae</taxon>
        <taxon>Bacillariales</taxon>
        <taxon>Bacillariaceae</taxon>
        <taxon>Fragilariopsis</taxon>
    </lineage>
</organism>
<dbReference type="Proteomes" id="UP000095751">
    <property type="component" value="Unassembled WGS sequence"/>
</dbReference>
<keyword evidence="2" id="KW-0812">Transmembrane</keyword>
<proteinExistence type="predicted"/>
<evidence type="ECO:0000313" key="4">
    <source>
        <dbReference type="Proteomes" id="UP000095751"/>
    </source>
</evidence>
<evidence type="ECO:0000256" key="1">
    <source>
        <dbReference type="SAM" id="MobiDB-lite"/>
    </source>
</evidence>
<feature type="transmembrane region" description="Helical" evidence="2">
    <location>
        <begin position="459"/>
        <end position="482"/>
    </location>
</feature>
<dbReference type="OrthoDB" id="10674521at2759"/>
<feature type="transmembrane region" description="Helical" evidence="2">
    <location>
        <begin position="184"/>
        <end position="204"/>
    </location>
</feature>
<name>A0A1E7FCL7_9STRA</name>
<dbReference type="KEGG" id="fcy:FRACYDRAFT_240490"/>
<dbReference type="EMBL" id="KV784359">
    <property type="protein sequence ID" value="OEU15795.1"/>
    <property type="molecule type" value="Genomic_DNA"/>
</dbReference>
<dbReference type="PANTHER" id="PTHR20916">
    <property type="entry name" value="CYSTEINE AND GLYCINE-RICH PROTEIN 2 BINDING PROTEIN"/>
    <property type="match status" value="1"/>
</dbReference>
<keyword evidence="2" id="KW-0472">Membrane</keyword>
<reference evidence="3 4" key="1">
    <citation type="submission" date="2016-09" db="EMBL/GenBank/DDBJ databases">
        <title>Extensive genetic diversity and differential bi-allelic expression allows diatom success in the polar Southern Ocean.</title>
        <authorList>
            <consortium name="DOE Joint Genome Institute"/>
            <person name="Mock T."/>
            <person name="Otillar R.P."/>
            <person name="Strauss J."/>
            <person name="Dupont C."/>
            <person name="Frickenhaus S."/>
            <person name="Maumus F."/>
            <person name="Mcmullan M."/>
            <person name="Sanges R."/>
            <person name="Schmutz J."/>
            <person name="Toseland A."/>
            <person name="Valas R."/>
            <person name="Veluchamy A."/>
            <person name="Ward B.J."/>
            <person name="Allen A."/>
            <person name="Barry K."/>
            <person name="Falciatore A."/>
            <person name="Ferrante M."/>
            <person name="Fortunato A.E."/>
            <person name="Gloeckner G."/>
            <person name="Gruber A."/>
            <person name="Hipkin R."/>
            <person name="Janech M."/>
            <person name="Kroth P."/>
            <person name="Leese F."/>
            <person name="Lindquist E."/>
            <person name="Lyon B.R."/>
            <person name="Martin J."/>
            <person name="Mayer C."/>
            <person name="Parker M."/>
            <person name="Quesneville H."/>
            <person name="Raymond J."/>
            <person name="Uhlig C."/>
            <person name="Valentin K.U."/>
            <person name="Worden A.Z."/>
            <person name="Armbrust E.V."/>
            <person name="Bowler C."/>
            <person name="Green B."/>
            <person name="Moulton V."/>
            <person name="Van Oosterhout C."/>
            <person name="Grigoriev I."/>
        </authorList>
    </citation>
    <scope>NUCLEOTIDE SEQUENCE [LARGE SCALE GENOMIC DNA]</scope>
    <source>
        <strain evidence="3 4">CCMP1102</strain>
    </source>
</reference>
<feature type="compositionally biased region" description="Low complexity" evidence="1">
    <location>
        <begin position="273"/>
        <end position="291"/>
    </location>
</feature>
<gene>
    <name evidence="3" type="ORF">FRACYDRAFT_240490</name>
</gene>
<dbReference type="AlphaFoldDB" id="A0A1E7FCL7"/>